<accession>A0A3Q0KZ87</accession>
<organism evidence="1 2">
    <name type="scientific">Vibrio vulnificus (strain CMCP6)</name>
    <dbReference type="NCBI Taxonomy" id="216895"/>
    <lineage>
        <taxon>Bacteria</taxon>
        <taxon>Pseudomonadati</taxon>
        <taxon>Pseudomonadota</taxon>
        <taxon>Gammaproteobacteria</taxon>
        <taxon>Vibrionales</taxon>
        <taxon>Vibrionaceae</taxon>
        <taxon>Vibrio</taxon>
    </lineage>
</organism>
<dbReference type="KEGG" id="vvu:VV2_0954"/>
<dbReference type="EMBL" id="AE016796">
    <property type="protein sequence ID" value="AAO07866.1"/>
    <property type="molecule type" value="Genomic_DNA"/>
</dbReference>
<name>A0A3Q0KZ87_VIBVU</name>
<dbReference type="AlphaFoldDB" id="A0A3Q0KZ87"/>
<reference evidence="1 2" key="2">
    <citation type="journal article" date="2003" name="Infect. Immun.">
        <title>Characterization and pathogenic significance of Vibrio vulnificus antigens preferentially expressed in septicemic patients.</title>
        <authorList>
            <person name="Kim Y.R."/>
            <person name="Lee S.E."/>
            <person name="Kim C.M."/>
            <person name="Kim S.Y."/>
            <person name="Shin E.K."/>
            <person name="Shin D.H."/>
            <person name="Chung S.S."/>
            <person name="Choy H.E."/>
            <person name="Progulske-Fox A."/>
            <person name="Hillman J.D."/>
            <person name="Handfield M."/>
            <person name="Rhee J.H."/>
        </authorList>
    </citation>
    <scope>NUCLEOTIDE SEQUENCE [LARGE SCALE GENOMIC DNA]</scope>
    <source>
        <strain evidence="1 2">CMCP6</strain>
    </source>
</reference>
<gene>
    <name evidence="1" type="ordered locus">VV2_0954</name>
</gene>
<evidence type="ECO:0000313" key="1">
    <source>
        <dbReference type="EMBL" id="AAO07866.1"/>
    </source>
</evidence>
<reference evidence="1 2" key="3">
    <citation type="journal article" date="2011" name="Mol. Syst. Biol.">
        <title>Integrative genome-scale metabolic analysis of Vibrio vulnificus for drug targeting and discovery.</title>
        <authorList>
            <person name="Kim H.U."/>
            <person name="Kim S.Y."/>
            <person name="Jeong H."/>
            <person name="Kim T.Y."/>
            <person name="Kim J.J."/>
            <person name="Choy H.E."/>
            <person name="Yi K.Y."/>
            <person name="Rhee J.H."/>
            <person name="Lee S.Y."/>
        </authorList>
    </citation>
    <scope>NUCLEOTIDE SEQUENCE [LARGE SCALE GENOMIC DNA]</scope>
    <source>
        <strain evidence="1 2">CMCP6</strain>
    </source>
</reference>
<evidence type="ECO:0008006" key="3">
    <source>
        <dbReference type="Google" id="ProtNLM"/>
    </source>
</evidence>
<protein>
    <recommendedName>
        <fullName evidence="3">DUF2490 domain-containing protein</fullName>
    </recommendedName>
</protein>
<proteinExistence type="predicted"/>
<dbReference type="RefSeq" id="WP_011081859.1">
    <property type="nucleotide sequence ID" value="NC_004460.2"/>
</dbReference>
<evidence type="ECO:0000313" key="2">
    <source>
        <dbReference type="Proteomes" id="UP000002275"/>
    </source>
</evidence>
<dbReference type="Proteomes" id="UP000002275">
    <property type="component" value="Chromosome II"/>
</dbReference>
<sequence length="237" mass="27280">MRVSKQHDENSNMTLKTIQLLLTGLMISPMAMGSTTSVFVNPHQHYTGMQLGYGDGEFDLALQYAHPLQHDWSLLSGYVTNHHFDRHHFSFEAQRRDGLGVLVAYLNDSDFDGRDIRAKELSIGSYYEMPISPILSFYPGGDLNKFRHREMSGSLYYARAHLDMVVDSQRNIWFGLKPEYNHSFGTLREKNGPNKKLRDWDVHAHLGFRLNSNSALVYRYQYDDGNNLSLFAYEGAF</sequence>
<reference evidence="2" key="1">
    <citation type="submission" date="2002-12" db="EMBL/GenBank/DDBJ databases">
        <title>Complete genome sequence of Vibrio vulnificus CMCP6.</title>
        <authorList>
            <person name="Rhee J.H."/>
            <person name="Kim S.Y."/>
            <person name="Chung S.S."/>
            <person name="Kim J.J."/>
            <person name="Moon Y.H."/>
            <person name="Jeong H."/>
            <person name="Choy H.E."/>
        </authorList>
    </citation>
    <scope>NUCLEOTIDE SEQUENCE [LARGE SCALE GENOMIC DNA]</scope>
    <source>
        <strain evidence="2">CMCP6</strain>
    </source>
</reference>